<dbReference type="AlphaFoldDB" id="Q0UH99"/>
<evidence type="ECO:0000313" key="2">
    <source>
        <dbReference type="EMBL" id="EAT84033.2"/>
    </source>
</evidence>
<protein>
    <submittedName>
        <fullName evidence="2">Uncharacterized protein</fullName>
    </submittedName>
</protein>
<dbReference type="KEGG" id="pno:SNOG_08865"/>
<dbReference type="VEuPathDB" id="FungiDB:JI435_088650"/>
<dbReference type="GeneID" id="5976068"/>
<dbReference type="InParanoid" id="Q0UH99"/>
<name>Q0UH99_PHANO</name>
<evidence type="ECO:0000313" key="3">
    <source>
        <dbReference type="Proteomes" id="UP000001055"/>
    </source>
</evidence>
<dbReference type="HOGENOM" id="CLU_1294833_0_0_1"/>
<feature type="compositionally biased region" description="Low complexity" evidence="1">
    <location>
        <begin position="14"/>
        <end position="31"/>
    </location>
</feature>
<dbReference type="EMBL" id="CH445337">
    <property type="protein sequence ID" value="EAT84033.2"/>
    <property type="molecule type" value="Genomic_DNA"/>
</dbReference>
<reference evidence="3" key="1">
    <citation type="journal article" date="2007" name="Plant Cell">
        <title>Dothideomycete-plant interactions illuminated by genome sequencing and EST analysis of the wheat pathogen Stagonospora nodorum.</title>
        <authorList>
            <person name="Hane J.K."/>
            <person name="Lowe R.G."/>
            <person name="Solomon P.S."/>
            <person name="Tan K.C."/>
            <person name="Schoch C.L."/>
            <person name="Spatafora J.W."/>
            <person name="Crous P.W."/>
            <person name="Kodira C."/>
            <person name="Birren B.W."/>
            <person name="Galagan J.E."/>
            <person name="Torriani S.F."/>
            <person name="McDonald B.A."/>
            <person name="Oliver R.P."/>
        </authorList>
    </citation>
    <scope>NUCLEOTIDE SEQUENCE [LARGE SCALE GENOMIC DNA]</scope>
    <source>
        <strain evidence="3">SN15 / ATCC MYA-4574 / FGSC 10173</strain>
    </source>
</reference>
<proteinExistence type="predicted"/>
<organism evidence="2 3">
    <name type="scientific">Phaeosphaeria nodorum (strain SN15 / ATCC MYA-4574 / FGSC 10173)</name>
    <name type="common">Glume blotch fungus</name>
    <name type="synonym">Parastagonospora nodorum</name>
    <dbReference type="NCBI Taxonomy" id="321614"/>
    <lineage>
        <taxon>Eukaryota</taxon>
        <taxon>Fungi</taxon>
        <taxon>Dikarya</taxon>
        <taxon>Ascomycota</taxon>
        <taxon>Pezizomycotina</taxon>
        <taxon>Dothideomycetes</taxon>
        <taxon>Pleosporomycetidae</taxon>
        <taxon>Pleosporales</taxon>
        <taxon>Pleosporineae</taxon>
        <taxon>Phaeosphaeriaceae</taxon>
        <taxon>Parastagonospora</taxon>
    </lineage>
</organism>
<gene>
    <name evidence="2" type="ORF">SNOG_08865</name>
</gene>
<dbReference type="Proteomes" id="UP000001055">
    <property type="component" value="Unassembled WGS sequence"/>
</dbReference>
<accession>Q0UH99</accession>
<feature type="region of interest" description="Disordered" evidence="1">
    <location>
        <begin position="1"/>
        <end position="38"/>
    </location>
</feature>
<evidence type="ECO:0000256" key="1">
    <source>
        <dbReference type="SAM" id="MobiDB-lite"/>
    </source>
</evidence>
<sequence length="213" mass="24458">MSTPTDMSSPPIKTETSTPSSLSTPTSTSTPPTKPPRLINPLTSLPIIHPAEAELLFHAAAIRYARIPHEGLRRICADAGVAMRACDPTFGFQELLQVWMEKLEVEKKIWEEEKRVNREKDRREGAWGSARVVWLDEQEAQHFFQAADIYYKGLKKQEYRSIAKVCMDAFQALQRVRDEGPEVLRETMTEWLEKLEVERDMVEGERENIEGEE</sequence>
<dbReference type="RefSeq" id="XP_001799169.1">
    <property type="nucleotide sequence ID" value="XM_001799117.1"/>
</dbReference>